<sequence>MDDSLKIYVNKVSQPSCAVLAFCDLNGIKYERIEVDIYSGGLMTEEFRKVNPLMQIPVIIDNEYNLTECHAILRYLHATRKCDDHWYPSDPVERSKVDQLLDWHHTNLRQGCYGQLKRKIIMPLFGIEPREEEIKDLQKLLHLSLKFMNKILGINKFLTGENITIADLSLGFEVQSTPLVDVDLASKYPNVAKWMNRLKETPEINTIMKDMGVEKNTERMKAKI</sequence>
<dbReference type="EMBL" id="CAMPGE010021263">
    <property type="protein sequence ID" value="CAI2379422.1"/>
    <property type="molecule type" value="Genomic_DNA"/>
</dbReference>
<feature type="domain" description="GST N-terminal" evidence="2">
    <location>
        <begin position="3"/>
        <end position="84"/>
    </location>
</feature>
<dbReference type="SFLD" id="SFLDS00019">
    <property type="entry name" value="Glutathione_Transferase_(cytos"/>
    <property type="match status" value="1"/>
</dbReference>
<comment type="similarity">
    <text evidence="1">Belongs to the GST superfamily.</text>
</comment>
<dbReference type="InterPro" id="IPR010987">
    <property type="entry name" value="Glutathione-S-Trfase_C-like"/>
</dbReference>
<dbReference type="PROSITE" id="PS50405">
    <property type="entry name" value="GST_CTER"/>
    <property type="match status" value="1"/>
</dbReference>
<evidence type="ECO:0000313" key="4">
    <source>
        <dbReference type="EMBL" id="CAI2379422.1"/>
    </source>
</evidence>
<dbReference type="SFLD" id="SFLDG00358">
    <property type="entry name" value="Main_(cytGST)"/>
    <property type="match status" value="1"/>
</dbReference>
<dbReference type="Gene3D" id="3.40.30.10">
    <property type="entry name" value="Glutaredoxin"/>
    <property type="match status" value="1"/>
</dbReference>
<dbReference type="AlphaFoldDB" id="A0AAD1XUW0"/>
<gene>
    <name evidence="4" type="ORF">ECRASSUSDP1_LOCUS20832</name>
</gene>
<dbReference type="InterPro" id="IPR004045">
    <property type="entry name" value="Glutathione_S-Trfase_N"/>
</dbReference>
<reference evidence="4" key="1">
    <citation type="submission" date="2023-07" db="EMBL/GenBank/DDBJ databases">
        <authorList>
            <consortium name="AG Swart"/>
            <person name="Singh M."/>
            <person name="Singh A."/>
            <person name="Seah K."/>
            <person name="Emmerich C."/>
        </authorList>
    </citation>
    <scope>NUCLEOTIDE SEQUENCE</scope>
    <source>
        <strain evidence="4">DP1</strain>
    </source>
</reference>
<dbReference type="PANTHER" id="PTHR44750:SF1">
    <property type="entry name" value="GLUTATHIONE S-TRANSFERASE T1-RELATED"/>
    <property type="match status" value="1"/>
</dbReference>
<feature type="domain" description="GST C-terminal" evidence="3">
    <location>
        <begin position="90"/>
        <end position="224"/>
    </location>
</feature>
<dbReference type="SUPFAM" id="SSF47616">
    <property type="entry name" value="GST C-terminal domain-like"/>
    <property type="match status" value="1"/>
</dbReference>
<dbReference type="InterPro" id="IPR036282">
    <property type="entry name" value="Glutathione-S-Trfase_C_sf"/>
</dbReference>
<comment type="caution">
    <text evidence="4">The sequence shown here is derived from an EMBL/GenBank/DDBJ whole genome shotgun (WGS) entry which is preliminary data.</text>
</comment>
<dbReference type="InterPro" id="IPR036249">
    <property type="entry name" value="Thioredoxin-like_sf"/>
</dbReference>
<dbReference type="InterPro" id="IPR040079">
    <property type="entry name" value="Glutathione_S-Trfase"/>
</dbReference>
<dbReference type="SUPFAM" id="SSF52833">
    <property type="entry name" value="Thioredoxin-like"/>
    <property type="match status" value="1"/>
</dbReference>
<evidence type="ECO:0000256" key="1">
    <source>
        <dbReference type="RuleBase" id="RU003494"/>
    </source>
</evidence>
<dbReference type="PANTHER" id="PTHR44750">
    <property type="entry name" value="GLUTATHIONE S-TRANSFERASE T1-RELATED"/>
    <property type="match status" value="1"/>
</dbReference>
<dbReference type="PROSITE" id="PS50404">
    <property type="entry name" value="GST_NTER"/>
    <property type="match status" value="1"/>
</dbReference>
<keyword evidence="5" id="KW-1185">Reference proteome</keyword>
<dbReference type="Gene3D" id="1.20.1050.10">
    <property type="match status" value="1"/>
</dbReference>
<name>A0AAD1XUW0_EUPCR</name>
<evidence type="ECO:0000259" key="2">
    <source>
        <dbReference type="PROSITE" id="PS50404"/>
    </source>
</evidence>
<evidence type="ECO:0000313" key="5">
    <source>
        <dbReference type="Proteomes" id="UP001295684"/>
    </source>
</evidence>
<dbReference type="InterPro" id="IPR004046">
    <property type="entry name" value="GST_C"/>
</dbReference>
<dbReference type="InterPro" id="IPR043377">
    <property type="entry name" value="GSTT1/2/3"/>
</dbReference>
<protein>
    <submittedName>
        <fullName evidence="4">Uncharacterized protein</fullName>
    </submittedName>
</protein>
<dbReference type="Pfam" id="PF00043">
    <property type="entry name" value="GST_C"/>
    <property type="match status" value="1"/>
</dbReference>
<organism evidence="4 5">
    <name type="scientific">Euplotes crassus</name>
    <dbReference type="NCBI Taxonomy" id="5936"/>
    <lineage>
        <taxon>Eukaryota</taxon>
        <taxon>Sar</taxon>
        <taxon>Alveolata</taxon>
        <taxon>Ciliophora</taxon>
        <taxon>Intramacronucleata</taxon>
        <taxon>Spirotrichea</taxon>
        <taxon>Hypotrichia</taxon>
        <taxon>Euplotida</taxon>
        <taxon>Euplotidae</taxon>
        <taxon>Moneuplotes</taxon>
    </lineage>
</organism>
<evidence type="ECO:0000259" key="3">
    <source>
        <dbReference type="PROSITE" id="PS50405"/>
    </source>
</evidence>
<accession>A0AAD1XUW0</accession>
<proteinExistence type="inferred from homology"/>
<dbReference type="Pfam" id="PF02798">
    <property type="entry name" value="GST_N"/>
    <property type="match status" value="1"/>
</dbReference>
<dbReference type="Proteomes" id="UP001295684">
    <property type="component" value="Unassembled WGS sequence"/>
</dbReference>